<feature type="signal peptide" evidence="1">
    <location>
        <begin position="1"/>
        <end position="20"/>
    </location>
</feature>
<keyword evidence="1" id="KW-0732">Signal</keyword>
<gene>
    <name evidence="2" type="ORF">VFPPC_16318</name>
</gene>
<protein>
    <submittedName>
        <fullName evidence="2">Uncharacterized protein</fullName>
    </submittedName>
</protein>
<feature type="chain" id="PRO_5008101692" evidence="1">
    <location>
        <begin position="21"/>
        <end position="71"/>
    </location>
</feature>
<evidence type="ECO:0000256" key="1">
    <source>
        <dbReference type="SAM" id="SignalP"/>
    </source>
</evidence>
<sequence length="71" mass="7896">MATVAFTTLDLLKLILSALSYDELSIRPSSLSFVATRVNGSLRHKFLMCRRLPSHLAKFCNVTIHVLTSSC</sequence>
<name>A0A179FHY7_METCM</name>
<evidence type="ECO:0000313" key="3">
    <source>
        <dbReference type="Proteomes" id="UP000078397"/>
    </source>
</evidence>
<accession>A0A179FHY7</accession>
<dbReference type="Proteomes" id="UP000078397">
    <property type="component" value="Unassembled WGS sequence"/>
</dbReference>
<reference evidence="2 3" key="1">
    <citation type="journal article" date="2016" name="PLoS Pathog.">
        <title>Biosynthesis of antibiotic leucinostatins in bio-control fungus Purpureocillium lilacinum and their inhibition on phytophthora revealed by genome mining.</title>
        <authorList>
            <person name="Wang G."/>
            <person name="Liu Z."/>
            <person name="Lin R."/>
            <person name="Li E."/>
            <person name="Mao Z."/>
            <person name="Ling J."/>
            <person name="Yang Y."/>
            <person name="Yin W.B."/>
            <person name="Xie B."/>
        </authorList>
    </citation>
    <scope>NUCLEOTIDE SEQUENCE [LARGE SCALE GENOMIC DNA]</scope>
    <source>
        <strain evidence="2">170</strain>
    </source>
</reference>
<dbReference type="GeneID" id="28858065"/>
<dbReference type="RefSeq" id="XP_018142559.1">
    <property type="nucleotide sequence ID" value="XM_018294071.1"/>
</dbReference>
<keyword evidence="3" id="KW-1185">Reference proteome</keyword>
<comment type="caution">
    <text evidence="2">The sequence shown here is derived from an EMBL/GenBank/DDBJ whole genome shotgun (WGS) entry which is preliminary data.</text>
</comment>
<dbReference type="KEGG" id="pchm:VFPPC_16318"/>
<proteinExistence type="predicted"/>
<evidence type="ECO:0000313" key="2">
    <source>
        <dbReference type="EMBL" id="OAQ65245.1"/>
    </source>
</evidence>
<dbReference type="EMBL" id="LSBJ02000005">
    <property type="protein sequence ID" value="OAQ65245.1"/>
    <property type="molecule type" value="Genomic_DNA"/>
</dbReference>
<dbReference type="AlphaFoldDB" id="A0A179FHY7"/>
<organism evidence="2 3">
    <name type="scientific">Pochonia chlamydosporia 170</name>
    <dbReference type="NCBI Taxonomy" id="1380566"/>
    <lineage>
        <taxon>Eukaryota</taxon>
        <taxon>Fungi</taxon>
        <taxon>Dikarya</taxon>
        <taxon>Ascomycota</taxon>
        <taxon>Pezizomycotina</taxon>
        <taxon>Sordariomycetes</taxon>
        <taxon>Hypocreomycetidae</taxon>
        <taxon>Hypocreales</taxon>
        <taxon>Clavicipitaceae</taxon>
        <taxon>Pochonia</taxon>
    </lineage>
</organism>